<organism evidence="1 2">
    <name type="scientific">Arcicella gelida</name>
    <dbReference type="NCBI Taxonomy" id="2984195"/>
    <lineage>
        <taxon>Bacteria</taxon>
        <taxon>Pseudomonadati</taxon>
        <taxon>Bacteroidota</taxon>
        <taxon>Cytophagia</taxon>
        <taxon>Cytophagales</taxon>
        <taxon>Flectobacillaceae</taxon>
        <taxon>Arcicella</taxon>
    </lineage>
</organism>
<evidence type="ECO:0000313" key="2">
    <source>
        <dbReference type="Proteomes" id="UP001303899"/>
    </source>
</evidence>
<comment type="caution">
    <text evidence="1">The sequence shown here is derived from an EMBL/GenBank/DDBJ whole genome shotgun (WGS) entry which is preliminary data.</text>
</comment>
<protein>
    <submittedName>
        <fullName evidence="1">Uncharacterized protein</fullName>
    </submittedName>
</protein>
<name>A0ABU5S0Y2_9BACT</name>
<keyword evidence="2" id="KW-1185">Reference proteome</keyword>
<dbReference type="Proteomes" id="UP001303899">
    <property type="component" value="Unassembled WGS sequence"/>
</dbReference>
<gene>
    <name evidence="1" type="ORF">VB776_04250</name>
</gene>
<evidence type="ECO:0000313" key="1">
    <source>
        <dbReference type="EMBL" id="MEA5402113.1"/>
    </source>
</evidence>
<dbReference type="RefSeq" id="WP_323326349.1">
    <property type="nucleotide sequence ID" value="NZ_JAYGIL010000004.1"/>
</dbReference>
<reference evidence="1 2" key="1">
    <citation type="submission" date="2023-12" db="EMBL/GenBank/DDBJ databases">
        <title>Novel species of the genus Arcicella isolated from rivers.</title>
        <authorList>
            <person name="Lu H."/>
        </authorList>
    </citation>
    <scope>NUCLEOTIDE SEQUENCE [LARGE SCALE GENOMIC DNA]</scope>
    <source>
        <strain evidence="1 2">DC2W</strain>
    </source>
</reference>
<accession>A0ABU5S0Y2</accession>
<dbReference type="EMBL" id="JAYGIL010000004">
    <property type="protein sequence ID" value="MEA5402113.1"/>
    <property type="molecule type" value="Genomic_DNA"/>
</dbReference>
<sequence length="398" mass="44806">MSSTNKRAMLNDFGGLFNTCTSQCKVFLGCGGCDTAPCGCAYPQKSGRRYKCGECYLICRDRKEATSENTSLKFEDYIDEGKFINEVSINANGFDKIPLFVPISSNMYKGDTLPISWVAADMNTLFTKPKKKAAKLSSHYHTETLTRDYLKVDSNCTILAVLNGQDRFLENLWGMGVDERLKAFSQLKNAGFSIGTGATYSLSNLTDIKTRTPQAHNVAMLMRHHKIIDELNHSRLHTIPNIYWRDNDLLELERWSQWLISNPQVKTISRDFSSTRILGTVMEKTDELINLLRKVGRPFHIMIIGTGSQIAPALLKKLFDSGHTATVITSTPIYEARNSAIRYDIVNNKITRKKDSSKSHDELILNNLEIFEHFLLSTIDSSNTGDKYVANLHGLVPI</sequence>
<proteinExistence type="predicted"/>